<organism evidence="1 2">
    <name type="scientific">Deinococcus arboris</name>
    <dbReference type="NCBI Taxonomy" id="2682977"/>
    <lineage>
        <taxon>Bacteria</taxon>
        <taxon>Thermotogati</taxon>
        <taxon>Deinococcota</taxon>
        <taxon>Deinococci</taxon>
        <taxon>Deinococcales</taxon>
        <taxon>Deinococcaceae</taxon>
        <taxon>Deinococcus</taxon>
    </lineage>
</organism>
<dbReference type="RefSeq" id="WP_157460678.1">
    <property type="nucleotide sequence ID" value="NZ_WQLB01000031.1"/>
</dbReference>
<proteinExistence type="predicted"/>
<comment type="caution">
    <text evidence="1">The sequence shown here is derived from an EMBL/GenBank/DDBJ whole genome shotgun (WGS) entry which is preliminary data.</text>
</comment>
<reference evidence="1 2" key="1">
    <citation type="submission" date="2019-12" db="EMBL/GenBank/DDBJ databases">
        <title>Deinococcus sp. HMF7620 Genome sequencing and assembly.</title>
        <authorList>
            <person name="Kang H."/>
            <person name="Kim H."/>
            <person name="Joh K."/>
        </authorList>
    </citation>
    <scope>NUCLEOTIDE SEQUENCE [LARGE SCALE GENOMIC DNA]</scope>
    <source>
        <strain evidence="1 2">HMF7620</strain>
    </source>
</reference>
<accession>A0A7C9LN14</accession>
<dbReference type="EMBL" id="WQLB01000031">
    <property type="protein sequence ID" value="MVN88618.1"/>
    <property type="molecule type" value="Genomic_DNA"/>
</dbReference>
<name>A0A7C9LN14_9DEIO</name>
<dbReference type="Proteomes" id="UP000483286">
    <property type="component" value="Unassembled WGS sequence"/>
</dbReference>
<protein>
    <submittedName>
        <fullName evidence="1">Uncharacterized protein</fullName>
    </submittedName>
</protein>
<keyword evidence="2" id="KW-1185">Reference proteome</keyword>
<sequence>MTLMPIPCPHVQCGVTLSVHACTPNGEQARCGACRGRVAFEGGALRAISLFEDAYEALDAFRRSVAQAVHLLIVAVRQRLSSLRPVPSEHVPQSQPCTLHLALSTPARLSLPTLDRRPLRSPATRRR</sequence>
<dbReference type="AlphaFoldDB" id="A0A7C9LN14"/>
<gene>
    <name evidence="1" type="ORF">GO986_17930</name>
</gene>
<evidence type="ECO:0000313" key="2">
    <source>
        <dbReference type="Proteomes" id="UP000483286"/>
    </source>
</evidence>
<evidence type="ECO:0000313" key="1">
    <source>
        <dbReference type="EMBL" id="MVN88618.1"/>
    </source>
</evidence>